<feature type="domain" description="HSF-type DNA-binding" evidence="4">
    <location>
        <begin position="73"/>
        <end position="97"/>
    </location>
</feature>
<dbReference type="Proteomes" id="UP000692954">
    <property type="component" value="Unassembled WGS sequence"/>
</dbReference>
<dbReference type="GO" id="GO:0043565">
    <property type="term" value="F:sequence-specific DNA binding"/>
    <property type="evidence" value="ECO:0007669"/>
    <property type="project" value="InterPro"/>
</dbReference>
<gene>
    <name evidence="5" type="ORF">PSON_ATCC_30995.1.T0270219</name>
</gene>
<dbReference type="InterPro" id="IPR000232">
    <property type="entry name" value="HSF_DNA-bd"/>
</dbReference>
<feature type="region of interest" description="Disordered" evidence="3">
    <location>
        <begin position="238"/>
        <end position="282"/>
    </location>
</feature>
<dbReference type="SMART" id="SM00415">
    <property type="entry name" value="HSF"/>
    <property type="match status" value="1"/>
</dbReference>
<dbReference type="AlphaFoldDB" id="A0A8S1LX64"/>
<name>A0A8S1LX64_9CILI</name>
<evidence type="ECO:0000313" key="6">
    <source>
        <dbReference type="Proteomes" id="UP000692954"/>
    </source>
</evidence>
<keyword evidence="1" id="KW-0238">DNA-binding</keyword>
<dbReference type="OrthoDB" id="60033at2759"/>
<comment type="caution">
    <text evidence="5">The sequence shown here is derived from an EMBL/GenBank/DDBJ whole genome shotgun (WGS) entry which is preliminary data.</text>
</comment>
<evidence type="ECO:0000259" key="4">
    <source>
        <dbReference type="PROSITE" id="PS00434"/>
    </source>
</evidence>
<sequence length="282" mass="33003">MSQKKAKSMKKGVPNFLLKTYNIVMELNSRIIKYISFDFNNFQNPENDDIIGFTDKGNAFVVKDQTKLSNEILPTHFKHHNFSSFIRQLNMYGFKKIRNVNNQNEFSHYYFRRNMENLLMNIPRRNGGVKAKKEKSIKMKNQKVKQIQDDIFDKFNSLKQEIQNINLESNFFSKQIEQFQNTQSTLLESYHSLFMEFSIIKSKRQTYSELMCQLLFRLTNSSQTDQIQNMVQKFNKTNQNTMSNGAGSSDNNNEQNGGSSKDDTNQSNGSNPQLEEERIKSI</sequence>
<dbReference type="Pfam" id="PF00447">
    <property type="entry name" value="HSF_DNA-bind"/>
    <property type="match status" value="1"/>
</dbReference>
<comment type="similarity">
    <text evidence="2">Belongs to the HSF family.</text>
</comment>
<proteinExistence type="inferred from homology"/>
<protein>
    <recommendedName>
        <fullName evidence="4">HSF-type DNA-binding domain-containing protein</fullName>
    </recommendedName>
</protein>
<feature type="compositionally biased region" description="Polar residues" evidence="3">
    <location>
        <begin position="238"/>
        <end position="273"/>
    </location>
</feature>
<evidence type="ECO:0000256" key="1">
    <source>
        <dbReference type="ARBA" id="ARBA00023125"/>
    </source>
</evidence>
<dbReference type="EMBL" id="CAJJDN010000027">
    <property type="protein sequence ID" value="CAD8070882.1"/>
    <property type="molecule type" value="Genomic_DNA"/>
</dbReference>
<dbReference type="PROSITE" id="PS00434">
    <property type="entry name" value="HSF_DOMAIN"/>
    <property type="match status" value="1"/>
</dbReference>
<evidence type="ECO:0000256" key="3">
    <source>
        <dbReference type="SAM" id="MobiDB-lite"/>
    </source>
</evidence>
<dbReference type="PANTHER" id="PTHR10015:SF206">
    <property type="entry name" value="HSF-TYPE DNA-BINDING DOMAIN-CONTAINING PROTEIN"/>
    <property type="match status" value="1"/>
</dbReference>
<dbReference type="GO" id="GO:0003700">
    <property type="term" value="F:DNA-binding transcription factor activity"/>
    <property type="evidence" value="ECO:0007669"/>
    <property type="project" value="InterPro"/>
</dbReference>
<evidence type="ECO:0000313" key="5">
    <source>
        <dbReference type="EMBL" id="CAD8070882.1"/>
    </source>
</evidence>
<dbReference type="PANTHER" id="PTHR10015">
    <property type="entry name" value="HEAT SHOCK TRANSCRIPTION FACTOR"/>
    <property type="match status" value="1"/>
</dbReference>
<accession>A0A8S1LX64</accession>
<dbReference type="FunFam" id="1.10.10.10:FF:000334">
    <property type="entry name" value="Heat shock factor protein 2"/>
    <property type="match status" value="1"/>
</dbReference>
<evidence type="ECO:0000256" key="2">
    <source>
        <dbReference type="RuleBase" id="RU004020"/>
    </source>
</evidence>
<keyword evidence="6" id="KW-1185">Reference proteome</keyword>
<reference evidence="5" key="1">
    <citation type="submission" date="2021-01" db="EMBL/GenBank/DDBJ databases">
        <authorList>
            <consortium name="Genoscope - CEA"/>
            <person name="William W."/>
        </authorList>
    </citation>
    <scope>NUCLEOTIDE SEQUENCE</scope>
</reference>
<organism evidence="5 6">
    <name type="scientific">Paramecium sonneborni</name>
    <dbReference type="NCBI Taxonomy" id="65129"/>
    <lineage>
        <taxon>Eukaryota</taxon>
        <taxon>Sar</taxon>
        <taxon>Alveolata</taxon>
        <taxon>Ciliophora</taxon>
        <taxon>Intramacronucleata</taxon>
        <taxon>Oligohymenophorea</taxon>
        <taxon>Peniculida</taxon>
        <taxon>Parameciidae</taxon>
        <taxon>Paramecium</taxon>
    </lineage>
</organism>